<reference evidence="4" key="1">
    <citation type="submission" date="2025-08" db="UniProtKB">
        <authorList>
            <consortium name="RefSeq"/>
        </authorList>
    </citation>
    <scope>IDENTIFICATION</scope>
</reference>
<dbReference type="PANTHER" id="PTHR43592">
    <property type="entry name" value="CAAX AMINO TERMINAL PROTEASE"/>
    <property type="match status" value="1"/>
</dbReference>
<gene>
    <name evidence="4" type="primary">LOC105052354</name>
</gene>
<evidence type="ECO:0000313" key="4">
    <source>
        <dbReference type="RefSeq" id="XP_010931434.1"/>
    </source>
</evidence>
<sequence length="332" mass="37196">MSLLPFLYPLRFTLHTHPHPKPMVSPFGSKNYTTYRSMREAPKFWCSSSREGPREFCSKENMGGKECEIFRPWDVPWDWKVTACVMMPYLMSAIFTGFTQSGGPDGLLKPYSETMLSQIHSTDEIAMQLFMDQLLKSAAKLSVLYMFVMPHQPFPDDIFSFRWGRPFNLQNGWILWASGGLIIACFAVFLVKALISGSSAGQTPNQAEFLGQLLPFIDSSDLSTCCLLGTLGILAPVCEETVYRGFLMTSLTKCRFPLPVSVALSSALFTIAHHSPGKSIEIFIFGLLLGLVYAHTRNLLAPITMHACWNAGVIIILTYLHSQGHEIQKYVL</sequence>
<name>A0A6I9RSL8_ELAGV</name>
<dbReference type="RefSeq" id="XP_010931434.1">
    <property type="nucleotide sequence ID" value="XM_010933132.3"/>
</dbReference>
<feature type="domain" description="CAAX prenyl protease 2/Lysostaphin resistance protein A-like" evidence="2">
    <location>
        <begin position="226"/>
        <end position="311"/>
    </location>
</feature>
<dbReference type="GO" id="GO:0004175">
    <property type="term" value="F:endopeptidase activity"/>
    <property type="evidence" value="ECO:0007669"/>
    <property type="project" value="UniProtKB-ARBA"/>
</dbReference>
<dbReference type="OrthoDB" id="548974at2759"/>
<dbReference type="GeneID" id="105052354"/>
<evidence type="ECO:0000313" key="3">
    <source>
        <dbReference type="Proteomes" id="UP000504607"/>
    </source>
</evidence>
<dbReference type="GO" id="GO:0080120">
    <property type="term" value="P:CAAX-box protein maturation"/>
    <property type="evidence" value="ECO:0007669"/>
    <property type="project" value="UniProtKB-ARBA"/>
</dbReference>
<dbReference type="AlphaFoldDB" id="A0A6I9RSL8"/>
<feature type="transmembrane region" description="Helical" evidence="1">
    <location>
        <begin position="303"/>
        <end position="322"/>
    </location>
</feature>
<evidence type="ECO:0000256" key="1">
    <source>
        <dbReference type="SAM" id="Phobius"/>
    </source>
</evidence>
<protein>
    <submittedName>
        <fullName evidence="4">Uncharacterized protein LOC105052354 isoform X1</fullName>
    </submittedName>
</protein>
<dbReference type="PANTHER" id="PTHR43592:SF15">
    <property type="entry name" value="CAAX AMINO TERMINAL PROTEASE FAMILY PROTEIN"/>
    <property type="match status" value="1"/>
</dbReference>
<dbReference type="InterPro" id="IPR003675">
    <property type="entry name" value="Rce1/LyrA-like_dom"/>
</dbReference>
<feature type="transmembrane region" description="Helical" evidence="1">
    <location>
        <begin position="173"/>
        <end position="195"/>
    </location>
</feature>
<dbReference type="InParanoid" id="A0A6I9RSL8"/>
<keyword evidence="3" id="KW-1185">Reference proteome</keyword>
<keyword evidence="1" id="KW-1133">Transmembrane helix</keyword>
<organism evidence="3 4">
    <name type="scientific">Elaeis guineensis var. tenera</name>
    <name type="common">Oil palm</name>
    <dbReference type="NCBI Taxonomy" id="51953"/>
    <lineage>
        <taxon>Eukaryota</taxon>
        <taxon>Viridiplantae</taxon>
        <taxon>Streptophyta</taxon>
        <taxon>Embryophyta</taxon>
        <taxon>Tracheophyta</taxon>
        <taxon>Spermatophyta</taxon>
        <taxon>Magnoliopsida</taxon>
        <taxon>Liliopsida</taxon>
        <taxon>Arecaceae</taxon>
        <taxon>Arecoideae</taxon>
        <taxon>Cocoseae</taxon>
        <taxon>Elaeidinae</taxon>
        <taxon>Elaeis</taxon>
    </lineage>
</organism>
<keyword evidence="1" id="KW-0812">Transmembrane</keyword>
<evidence type="ECO:0000259" key="2">
    <source>
        <dbReference type="Pfam" id="PF02517"/>
    </source>
</evidence>
<proteinExistence type="predicted"/>
<dbReference type="KEGG" id="egu:105052354"/>
<accession>A0A6I9RSL8</accession>
<keyword evidence="1" id="KW-0472">Membrane</keyword>
<dbReference type="Proteomes" id="UP000504607">
    <property type="component" value="Chromosome 10"/>
</dbReference>
<dbReference type="Pfam" id="PF02517">
    <property type="entry name" value="Rce1-like"/>
    <property type="match status" value="1"/>
</dbReference>